<dbReference type="InterPro" id="IPR000253">
    <property type="entry name" value="FHA_dom"/>
</dbReference>
<dbReference type="InterPro" id="IPR052577">
    <property type="entry name" value="VWA7"/>
</dbReference>
<evidence type="ECO:0000313" key="8">
    <source>
        <dbReference type="Proteomes" id="UP001163046"/>
    </source>
</evidence>
<protein>
    <submittedName>
        <fullName evidence="7">von Willebrand factor A</fullName>
    </submittedName>
</protein>
<dbReference type="PANTHER" id="PTHR14905">
    <property type="entry name" value="NG37"/>
    <property type="match status" value="1"/>
</dbReference>
<sequence length="563" mass="61700">MYLLSTKSSLSPGRLKRSSQNEGSDFLQGLRTQVGSSTFDSFMAVQGDVSLMFVIDDTGSMGNEIQATKNIAIDIINYPRQAPVEYILSPFNDPYPDVSPVIIKDESEAGDFVIAINDLTHHGGGDCPELTFTGMLEALYQDPNWGSPMYVFTDAGPKDATDEMIEEVKHLASPEEYGVTINFFTTGFCRSQGYSGNDPRNLHPAFKELAELTSGQAILLKNSWELEQLNGLTGGVLEGSNVISIGSNMSGRKKRSAGGAGDNRYNFPVDESIEKMTVTVSTGENTKGRGITLTDPDNIIITSGKLSLSQISVYQIDRPKKGAWTLAVSGSTGGHEFFVKSSSETNVDFEYYFLISLGRRRDATEVPISNPVIGKVNKLVITVAGSEKLDTSSLRLELITTEGTRISDVTLQTRDNVHFTASITQRAGEKFKLKLKGTTRGGNSFERISRQTIKPTTAVLRGKYASNDYTLPLGTVTFVHFQLCNFGKIEYFDLTVVKDKMGYIVSPPIRPRRVREGRCTTISIRAKATRPQDVDKTDTVFVIAKGRTSNVVVSQAVRLFIVS</sequence>
<gene>
    <name evidence="7" type="primary">VWA7_4</name>
    <name evidence="7" type="ORF">OS493_027870</name>
</gene>
<evidence type="ECO:0000313" key="7">
    <source>
        <dbReference type="EMBL" id="KAJ7355081.1"/>
    </source>
</evidence>
<comment type="caution">
    <text evidence="7">The sequence shown here is derived from an EMBL/GenBank/DDBJ whole genome shotgun (WGS) entry which is preliminary data.</text>
</comment>
<keyword evidence="2" id="KW-0964">Secreted</keyword>
<evidence type="ECO:0000256" key="2">
    <source>
        <dbReference type="ARBA" id="ARBA00022525"/>
    </source>
</evidence>
<dbReference type="Gene3D" id="3.40.50.410">
    <property type="entry name" value="von Willebrand factor, type A domain"/>
    <property type="match status" value="1"/>
</dbReference>
<feature type="compositionally biased region" description="Polar residues" evidence="5">
    <location>
        <begin position="1"/>
        <end position="11"/>
    </location>
</feature>
<dbReference type="Pfam" id="PF23560">
    <property type="entry name" value="GBD_Hemicentin"/>
    <property type="match status" value="1"/>
</dbReference>
<proteinExistence type="predicted"/>
<dbReference type="AlphaFoldDB" id="A0A9W9YKS6"/>
<dbReference type="InterPro" id="IPR056475">
    <property type="entry name" value="GBD_Hemicentin/VWA7"/>
</dbReference>
<dbReference type="InterPro" id="IPR036465">
    <property type="entry name" value="vWFA_dom_sf"/>
</dbReference>
<evidence type="ECO:0000256" key="3">
    <source>
        <dbReference type="ARBA" id="ARBA00022729"/>
    </source>
</evidence>
<accession>A0A9W9YKS6</accession>
<keyword evidence="8" id="KW-1185">Reference proteome</keyword>
<evidence type="ECO:0000259" key="6">
    <source>
        <dbReference type="PROSITE" id="PS50006"/>
    </source>
</evidence>
<name>A0A9W9YKS6_9CNID</name>
<dbReference type="PANTHER" id="PTHR14905:SF7">
    <property type="entry name" value="VON WILLEBRAND FACTOR A DOMAIN-CONTAINING PROTEIN 7"/>
    <property type="match status" value="1"/>
</dbReference>
<organism evidence="7 8">
    <name type="scientific">Desmophyllum pertusum</name>
    <dbReference type="NCBI Taxonomy" id="174260"/>
    <lineage>
        <taxon>Eukaryota</taxon>
        <taxon>Metazoa</taxon>
        <taxon>Cnidaria</taxon>
        <taxon>Anthozoa</taxon>
        <taxon>Hexacorallia</taxon>
        <taxon>Scleractinia</taxon>
        <taxon>Caryophylliina</taxon>
        <taxon>Caryophylliidae</taxon>
        <taxon>Desmophyllum</taxon>
    </lineage>
</organism>
<dbReference type="PROSITE" id="PS50006">
    <property type="entry name" value="FHA_DOMAIN"/>
    <property type="match status" value="1"/>
</dbReference>
<reference evidence="7" key="1">
    <citation type="submission" date="2023-01" db="EMBL/GenBank/DDBJ databases">
        <title>Genome assembly of the deep-sea coral Lophelia pertusa.</title>
        <authorList>
            <person name="Herrera S."/>
            <person name="Cordes E."/>
        </authorList>
    </citation>
    <scope>NUCLEOTIDE SEQUENCE</scope>
    <source>
        <strain evidence="7">USNM1676648</strain>
        <tissue evidence="7">Polyp</tissue>
    </source>
</reference>
<evidence type="ECO:0000256" key="5">
    <source>
        <dbReference type="SAM" id="MobiDB-lite"/>
    </source>
</evidence>
<dbReference type="GO" id="GO:0005576">
    <property type="term" value="C:extracellular region"/>
    <property type="evidence" value="ECO:0007669"/>
    <property type="project" value="UniProtKB-SubCell"/>
</dbReference>
<dbReference type="EMBL" id="MU827327">
    <property type="protein sequence ID" value="KAJ7355081.1"/>
    <property type="molecule type" value="Genomic_DNA"/>
</dbReference>
<dbReference type="Pfam" id="PF25106">
    <property type="entry name" value="VWA_4"/>
    <property type="match status" value="1"/>
</dbReference>
<feature type="region of interest" description="Disordered" evidence="5">
    <location>
        <begin position="1"/>
        <end position="23"/>
    </location>
</feature>
<comment type="subcellular location">
    <subcellularLocation>
        <location evidence="1">Secreted</location>
    </subcellularLocation>
</comment>
<dbReference type="SUPFAM" id="SSF53300">
    <property type="entry name" value="vWA-like"/>
    <property type="match status" value="1"/>
</dbReference>
<feature type="domain" description="FHA" evidence="6">
    <location>
        <begin position="355"/>
        <end position="411"/>
    </location>
</feature>
<dbReference type="OrthoDB" id="301415at2759"/>
<keyword evidence="3" id="KW-0732">Signal</keyword>
<dbReference type="Proteomes" id="UP001163046">
    <property type="component" value="Unassembled WGS sequence"/>
</dbReference>
<evidence type="ECO:0000256" key="1">
    <source>
        <dbReference type="ARBA" id="ARBA00004613"/>
    </source>
</evidence>
<evidence type="ECO:0000256" key="4">
    <source>
        <dbReference type="ARBA" id="ARBA00023180"/>
    </source>
</evidence>
<dbReference type="InterPro" id="IPR056861">
    <property type="entry name" value="HMCN1-like_VWA"/>
</dbReference>
<keyword evidence="4" id="KW-0325">Glycoprotein</keyword>